<accession>A0A934NG72</accession>
<dbReference type="GO" id="GO:0004553">
    <property type="term" value="F:hydrolase activity, hydrolyzing O-glycosyl compounds"/>
    <property type="evidence" value="ECO:0007669"/>
    <property type="project" value="InterPro"/>
</dbReference>
<evidence type="ECO:0000259" key="5">
    <source>
        <dbReference type="Pfam" id="PF01055"/>
    </source>
</evidence>
<dbReference type="EMBL" id="JAEHJZ010000001">
    <property type="protein sequence ID" value="MBJ7879226.1"/>
    <property type="molecule type" value="Genomic_DNA"/>
</dbReference>
<evidence type="ECO:0000256" key="3">
    <source>
        <dbReference type="ARBA" id="ARBA00023295"/>
    </source>
</evidence>
<feature type="domain" description="Glycosyl hydrolase family 31 C-terminal" evidence="6">
    <location>
        <begin position="440"/>
        <end position="517"/>
    </location>
</feature>
<keyword evidence="3 4" id="KW-0326">Glycosidase</keyword>
<dbReference type="CDD" id="cd06592">
    <property type="entry name" value="GH31_NET37"/>
    <property type="match status" value="1"/>
</dbReference>
<dbReference type="InterPro" id="IPR050985">
    <property type="entry name" value="Alpha-glycosidase_related"/>
</dbReference>
<keyword evidence="2 4" id="KW-0378">Hydrolase</keyword>
<dbReference type="InterPro" id="IPR000322">
    <property type="entry name" value="Glyco_hydro_31_TIM"/>
</dbReference>
<dbReference type="Proteomes" id="UP000662373">
    <property type="component" value="Unassembled WGS sequence"/>
</dbReference>
<evidence type="ECO:0000313" key="7">
    <source>
        <dbReference type="EMBL" id="MBJ7879226.1"/>
    </source>
</evidence>
<dbReference type="PANTHER" id="PTHR43053:SF4">
    <property type="entry name" value="MYOGENESIS-REGULATING GLYCOSIDASE"/>
    <property type="match status" value="1"/>
</dbReference>
<dbReference type="Gene3D" id="2.60.40.1180">
    <property type="entry name" value="Golgi alpha-mannosidase II"/>
    <property type="match status" value="1"/>
</dbReference>
<organism evidence="7 8">
    <name type="scientific">Gelidibacter salicanalis</name>
    <dbReference type="NCBI Taxonomy" id="291193"/>
    <lineage>
        <taxon>Bacteria</taxon>
        <taxon>Pseudomonadati</taxon>
        <taxon>Bacteroidota</taxon>
        <taxon>Flavobacteriia</taxon>
        <taxon>Flavobacteriales</taxon>
        <taxon>Flavobacteriaceae</taxon>
        <taxon>Gelidibacter</taxon>
    </lineage>
</organism>
<feature type="domain" description="Glycoside hydrolase family 31 TIM barrel" evidence="5">
    <location>
        <begin position="334"/>
        <end position="432"/>
    </location>
</feature>
<evidence type="ECO:0000313" key="8">
    <source>
        <dbReference type="Proteomes" id="UP000662373"/>
    </source>
</evidence>
<feature type="domain" description="Glycoside hydrolase family 31 TIM barrel" evidence="5">
    <location>
        <begin position="129"/>
        <end position="282"/>
    </location>
</feature>
<evidence type="ECO:0000256" key="1">
    <source>
        <dbReference type="ARBA" id="ARBA00007806"/>
    </source>
</evidence>
<dbReference type="InterPro" id="IPR013780">
    <property type="entry name" value="Glyco_hydro_b"/>
</dbReference>
<evidence type="ECO:0000259" key="6">
    <source>
        <dbReference type="Pfam" id="PF21365"/>
    </source>
</evidence>
<sequence length="520" mass="59293">MENKSPTRTIPILPDELWWGGAVNDGYSMPYQEGFSYNMYGDNKGNQVQPLLISNKGRVIWSEEPFQFTFLENAIAIQDAKGEILQSTAGKTLKEAFDFASSNYFPADGKIPHELLFTAPQYNTWIELMYNQNQKDILAYAHAIIDNGFPPGVLMIDDTWQENYGKWNFHPERFPDPKAMMTELHGLGFKVMLWVCPFVSPDSDEYRELAKDDLFLRNPKDAKIAAAPWIEPSQPAMIYWWNGASAVLDLSNPKAETWFKDELNRLVTEYKVDGFKLDAGDFYFYPDHLISYKEGTSPNDQSALFGEIGLDFPLNEYRAMWKMAGKPLAQRLSDKGHNWKDLQTLIPNITGQGLMGYAFSCPDMIGGGEFSSFLNTKTIDQELIVRSAQVHALMPMMQFSVAPWRILDTEHLDAVKETVELRKKFTPYIMSLTKEAAKTGRPIVRTMEYVFPDQSFETMKHQFMLGDNLLVAPVLNKNITKKEIQLPNGKWKDASGKTYKGGRTITVETSLTTLPYFEKI</sequence>
<dbReference type="SUPFAM" id="SSF51011">
    <property type="entry name" value="Glycosyl hydrolase domain"/>
    <property type="match status" value="1"/>
</dbReference>
<comment type="similarity">
    <text evidence="1 4">Belongs to the glycosyl hydrolase 31 family.</text>
</comment>
<proteinExistence type="inferred from homology"/>
<gene>
    <name evidence="7" type="ORF">JEM65_00970</name>
</gene>
<protein>
    <submittedName>
        <fullName evidence="7">Glycoside hydrolase</fullName>
    </submittedName>
</protein>
<dbReference type="InterPro" id="IPR048395">
    <property type="entry name" value="Glyco_hydro_31_C"/>
</dbReference>
<evidence type="ECO:0000256" key="4">
    <source>
        <dbReference type="RuleBase" id="RU361185"/>
    </source>
</evidence>
<reference evidence="7 8" key="1">
    <citation type="submission" date="2020-09" db="EMBL/GenBank/DDBJ databases">
        <title>Draft genome of Gelidibacter salicanalis PAMC21136.</title>
        <authorList>
            <person name="Park H."/>
        </authorList>
    </citation>
    <scope>NUCLEOTIDE SEQUENCE [LARGE SCALE GENOMIC DNA]</scope>
    <source>
        <strain evidence="7 8">PAMC21136</strain>
    </source>
</reference>
<dbReference type="Pfam" id="PF01055">
    <property type="entry name" value="Glyco_hydro_31_2nd"/>
    <property type="match status" value="2"/>
</dbReference>
<dbReference type="Pfam" id="PF21365">
    <property type="entry name" value="Glyco_hydro_31_3rd"/>
    <property type="match status" value="1"/>
</dbReference>
<comment type="caution">
    <text evidence="7">The sequence shown here is derived from an EMBL/GenBank/DDBJ whole genome shotgun (WGS) entry which is preliminary data.</text>
</comment>
<dbReference type="GO" id="GO:0005975">
    <property type="term" value="P:carbohydrate metabolic process"/>
    <property type="evidence" value="ECO:0007669"/>
    <property type="project" value="InterPro"/>
</dbReference>
<dbReference type="Gene3D" id="3.20.20.80">
    <property type="entry name" value="Glycosidases"/>
    <property type="match status" value="1"/>
</dbReference>
<dbReference type="SUPFAM" id="SSF51445">
    <property type="entry name" value="(Trans)glycosidases"/>
    <property type="match status" value="1"/>
</dbReference>
<dbReference type="InterPro" id="IPR017853">
    <property type="entry name" value="GH"/>
</dbReference>
<keyword evidence="8" id="KW-1185">Reference proteome</keyword>
<evidence type="ECO:0000256" key="2">
    <source>
        <dbReference type="ARBA" id="ARBA00022801"/>
    </source>
</evidence>
<dbReference type="AlphaFoldDB" id="A0A934NG72"/>
<name>A0A934NG72_9FLAO</name>
<dbReference type="PANTHER" id="PTHR43053">
    <property type="entry name" value="GLYCOSIDASE FAMILY 31"/>
    <property type="match status" value="1"/>
</dbReference>